<dbReference type="Pfam" id="PF13616">
    <property type="entry name" value="Rotamase_3"/>
    <property type="match status" value="1"/>
</dbReference>
<dbReference type="PROSITE" id="PS50198">
    <property type="entry name" value="PPIC_PPIASE_2"/>
    <property type="match status" value="1"/>
</dbReference>
<feature type="domain" description="PpiC" evidence="3">
    <location>
        <begin position="129"/>
        <end position="227"/>
    </location>
</feature>
<proteinExistence type="predicted"/>
<dbReference type="InterPro" id="IPR000297">
    <property type="entry name" value="PPIase_PpiC"/>
</dbReference>
<dbReference type="SUPFAM" id="SSF54534">
    <property type="entry name" value="FKBP-like"/>
    <property type="match status" value="1"/>
</dbReference>
<keyword evidence="2" id="KW-0732">Signal</keyword>
<dbReference type="GO" id="GO:0003755">
    <property type="term" value="F:peptidyl-prolyl cis-trans isomerase activity"/>
    <property type="evidence" value="ECO:0007669"/>
    <property type="project" value="UniProtKB-KW"/>
</dbReference>
<feature type="chain" id="PRO_5037504850" evidence="2">
    <location>
        <begin position="20"/>
        <end position="474"/>
    </location>
</feature>
<evidence type="ECO:0000313" key="5">
    <source>
        <dbReference type="Proteomes" id="UP000757461"/>
    </source>
</evidence>
<dbReference type="AlphaFoldDB" id="A0A930HXX1"/>
<gene>
    <name evidence="4" type="ORF">HXN33_02665</name>
</gene>
<organism evidence="4 5">
    <name type="scientific">Prevotella histicola</name>
    <dbReference type="NCBI Taxonomy" id="470565"/>
    <lineage>
        <taxon>Bacteria</taxon>
        <taxon>Pseudomonadati</taxon>
        <taxon>Bacteroidota</taxon>
        <taxon>Bacteroidia</taxon>
        <taxon>Bacteroidales</taxon>
        <taxon>Prevotellaceae</taxon>
        <taxon>Prevotella</taxon>
    </lineage>
</organism>
<keyword evidence="1" id="KW-0697">Rotamase</keyword>
<evidence type="ECO:0000313" key="4">
    <source>
        <dbReference type="EMBL" id="MBF1414463.1"/>
    </source>
</evidence>
<dbReference type="Proteomes" id="UP000757461">
    <property type="component" value="Unassembled WGS sequence"/>
</dbReference>
<feature type="signal peptide" evidence="2">
    <location>
        <begin position="1"/>
        <end position="19"/>
    </location>
</feature>
<comment type="caution">
    <text evidence="4">The sequence shown here is derived from an EMBL/GenBank/DDBJ whole genome shotgun (WGS) entry which is preliminary data.</text>
</comment>
<sequence length="474" mass="53882">MKIKVILSVALLSTTMAYGQSDPTIMTINGRPVSRSEFEYSYNKNNSEGVIDKKSVNEYLDLFINYKLKVQAAMDAHLDTLKSFKQEFLNYRDQQVRPTMISDADVEAEARRLYRETQQQVNANGGLWRCSHILIGMNQRSTKDEEAAAKVLADSIYTALKHGADFAVLAKRYSADASSAVKGGELPPLQKGQTVKEFEAAMLSLKPGEISRPVLSPFGYHIIKMTGHEDFPPYDSVRADIMQFIDMRGLREQIIDQKIDSLAKQAGSGVTKEQILSKRLADMEEKDADLRNLIKEYHDGLLMIEMSNRTVWDKAAKDEAGLEAYFSKHKKQYKWSEPRFKGIAYHVRKREDVAAVKNCVKNLPFSKWAEALRKTFNADSVIRIRVEKGIFRKGDNAYVDRDVFKKDTTIAPMKDYPIDATFGKKIKAPEGMDDVRGLVVADYQDELEKNWVEALRKRYKVVVDPKVVATVNKH</sequence>
<dbReference type="PANTHER" id="PTHR47245:SF2">
    <property type="entry name" value="PEPTIDYL-PROLYL CIS-TRANS ISOMERASE HP_0175-RELATED"/>
    <property type="match status" value="1"/>
</dbReference>
<protein>
    <submittedName>
        <fullName evidence="4">Peptidylprolyl isomerase</fullName>
    </submittedName>
</protein>
<dbReference type="PANTHER" id="PTHR47245">
    <property type="entry name" value="PEPTIDYLPROLYL ISOMERASE"/>
    <property type="match status" value="1"/>
</dbReference>
<dbReference type="InterPro" id="IPR050245">
    <property type="entry name" value="PrsA_foldase"/>
</dbReference>
<reference evidence="4" key="1">
    <citation type="submission" date="2020-04" db="EMBL/GenBank/DDBJ databases">
        <title>Deep metagenomics examines the oral microbiome during advanced dental caries in children, revealing novel taxa and co-occurrences with host molecules.</title>
        <authorList>
            <person name="Baker J.L."/>
            <person name="Morton J.T."/>
            <person name="Dinis M."/>
            <person name="Alvarez R."/>
            <person name="Tran N.C."/>
            <person name="Knight R."/>
            <person name="Edlund A."/>
        </authorList>
    </citation>
    <scope>NUCLEOTIDE SEQUENCE</scope>
    <source>
        <strain evidence="4">JCVI_25_bin.9</strain>
    </source>
</reference>
<dbReference type="InterPro" id="IPR046357">
    <property type="entry name" value="PPIase_dom_sf"/>
</dbReference>
<dbReference type="EMBL" id="JABZSQ010000027">
    <property type="protein sequence ID" value="MBF1414463.1"/>
    <property type="molecule type" value="Genomic_DNA"/>
</dbReference>
<dbReference type="Gene3D" id="3.10.50.40">
    <property type="match status" value="1"/>
</dbReference>
<accession>A0A930HXX1</accession>
<evidence type="ECO:0000256" key="1">
    <source>
        <dbReference type="PROSITE-ProRule" id="PRU00278"/>
    </source>
</evidence>
<name>A0A930HXX1_9BACT</name>
<evidence type="ECO:0000259" key="3">
    <source>
        <dbReference type="PROSITE" id="PS50198"/>
    </source>
</evidence>
<keyword evidence="1 4" id="KW-0413">Isomerase</keyword>
<evidence type="ECO:0000256" key="2">
    <source>
        <dbReference type="SAM" id="SignalP"/>
    </source>
</evidence>